<comment type="caution">
    <text evidence="19">The sequence shown here is derived from an EMBL/GenBank/DDBJ whole genome shotgun (WGS) entry which is preliminary data.</text>
</comment>
<dbReference type="SUPFAM" id="SSF49785">
    <property type="entry name" value="Galactose-binding domain-like"/>
    <property type="match status" value="1"/>
</dbReference>
<keyword evidence="8" id="KW-0829">Tyrosine-protein kinase</keyword>
<dbReference type="InterPro" id="IPR027936">
    <property type="entry name" value="Eph_TM"/>
</dbReference>
<comment type="subcellular location">
    <subcellularLocation>
        <location evidence="1">Membrane</location>
        <topology evidence="1">Single-pass type I membrane protein</topology>
    </subcellularLocation>
</comment>
<dbReference type="Pfam" id="PF07714">
    <property type="entry name" value="PK_Tyr_Ser-Thr"/>
    <property type="match status" value="1"/>
</dbReference>
<dbReference type="InterPro" id="IPR000719">
    <property type="entry name" value="Prot_kinase_dom"/>
</dbReference>
<evidence type="ECO:0000256" key="15">
    <source>
        <dbReference type="SAM" id="SignalP"/>
    </source>
</evidence>
<dbReference type="Pfam" id="PF00536">
    <property type="entry name" value="SAM_1"/>
    <property type="match status" value="1"/>
</dbReference>
<dbReference type="SUPFAM" id="SSF56112">
    <property type="entry name" value="Protein kinase-like (PK-like)"/>
    <property type="match status" value="1"/>
</dbReference>
<dbReference type="InterPro" id="IPR013761">
    <property type="entry name" value="SAM/pointed_sf"/>
</dbReference>
<dbReference type="Pfam" id="PF01404">
    <property type="entry name" value="Ephrin_lbd"/>
    <property type="match status" value="1"/>
</dbReference>
<evidence type="ECO:0000313" key="19">
    <source>
        <dbReference type="EMBL" id="KAI6648480.1"/>
    </source>
</evidence>
<dbReference type="GO" id="GO:0005524">
    <property type="term" value="F:ATP binding"/>
    <property type="evidence" value="ECO:0007669"/>
    <property type="project" value="UniProtKB-UniRule"/>
</dbReference>
<feature type="chain" id="PRO_5043899747" evidence="15">
    <location>
        <begin position="25"/>
        <end position="980"/>
    </location>
</feature>
<evidence type="ECO:0000256" key="14">
    <source>
        <dbReference type="SAM" id="Phobius"/>
    </source>
</evidence>
<protein>
    <submittedName>
        <fullName evidence="19">Ephrin type-A receptor 5-like</fullName>
    </submittedName>
</protein>
<dbReference type="InterPro" id="IPR008979">
    <property type="entry name" value="Galactose-bd-like_sf"/>
</dbReference>
<keyword evidence="20" id="KW-1185">Reference proteome</keyword>
<dbReference type="Pfam" id="PF14575">
    <property type="entry name" value="EphA2_TM"/>
    <property type="match status" value="1"/>
</dbReference>
<feature type="domain" description="Protein kinase" evidence="16">
    <location>
        <begin position="634"/>
        <end position="891"/>
    </location>
</feature>
<evidence type="ECO:0000259" key="18">
    <source>
        <dbReference type="PROSITE" id="PS51550"/>
    </source>
</evidence>
<feature type="active site" description="Proton acceptor" evidence="10">
    <location>
        <position position="757"/>
    </location>
</feature>
<dbReference type="InterPro" id="IPR001245">
    <property type="entry name" value="Ser-Thr/Tyr_kinase_cat_dom"/>
</dbReference>
<evidence type="ECO:0000256" key="2">
    <source>
        <dbReference type="ARBA" id="ARBA00022679"/>
    </source>
</evidence>
<evidence type="ECO:0000256" key="11">
    <source>
        <dbReference type="PIRSR" id="PIRSR000666-2"/>
    </source>
</evidence>
<dbReference type="PROSITE" id="PS51550">
    <property type="entry name" value="EPH_LBD"/>
    <property type="match status" value="1"/>
</dbReference>
<dbReference type="EMBL" id="JAKMXF010000330">
    <property type="protein sequence ID" value="KAI6648480.1"/>
    <property type="molecule type" value="Genomic_DNA"/>
</dbReference>
<proteinExistence type="predicted"/>
<evidence type="ECO:0000256" key="12">
    <source>
        <dbReference type="PIRSR" id="PIRSR000666-3"/>
    </source>
</evidence>
<dbReference type="InterPro" id="IPR016257">
    <property type="entry name" value="Tyr_kinase_ephrin_rcpt"/>
</dbReference>
<evidence type="ECO:0000313" key="20">
    <source>
        <dbReference type="Proteomes" id="UP001165289"/>
    </source>
</evidence>
<dbReference type="PANTHER" id="PTHR46877:SF14">
    <property type="entry name" value="RECEPTOR PROTEIN-TYROSINE KINASE"/>
    <property type="match status" value="1"/>
</dbReference>
<accession>A0AAV7JHY0</accession>
<dbReference type="Gene3D" id="2.60.120.260">
    <property type="entry name" value="Galactose-binding domain-like"/>
    <property type="match status" value="1"/>
</dbReference>
<dbReference type="Gene3D" id="1.10.510.10">
    <property type="entry name" value="Transferase(Phosphotransferase) domain 1"/>
    <property type="match status" value="1"/>
</dbReference>
<keyword evidence="2" id="KW-0808">Transferase</keyword>
<dbReference type="InterPro" id="IPR050449">
    <property type="entry name" value="Ephrin_rcpt_TKs"/>
</dbReference>
<evidence type="ECO:0000256" key="5">
    <source>
        <dbReference type="ARBA" id="ARBA00022777"/>
    </source>
</evidence>
<dbReference type="SMART" id="SM00454">
    <property type="entry name" value="SAM"/>
    <property type="match status" value="1"/>
</dbReference>
<dbReference type="InterPro" id="IPR011009">
    <property type="entry name" value="Kinase-like_dom_sf"/>
</dbReference>
<feature type="domain" description="Eph LBD" evidence="18">
    <location>
        <begin position="48"/>
        <end position="223"/>
    </location>
</feature>
<keyword evidence="14" id="KW-1133">Transmembrane helix</keyword>
<keyword evidence="14" id="KW-0812">Transmembrane</keyword>
<evidence type="ECO:0000256" key="13">
    <source>
        <dbReference type="PROSITE-ProRule" id="PRU10141"/>
    </source>
</evidence>
<evidence type="ECO:0000256" key="3">
    <source>
        <dbReference type="ARBA" id="ARBA00022737"/>
    </source>
</evidence>
<dbReference type="PROSITE" id="PS00107">
    <property type="entry name" value="PROTEIN_KINASE_ATP"/>
    <property type="match status" value="1"/>
</dbReference>
<dbReference type="PROSITE" id="PS00109">
    <property type="entry name" value="PROTEIN_KINASE_TYR"/>
    <property type="match status" value="1"/>
</dbReference>
<dbReference type="GO" id="GO:0005886">
    <property type="term" value="C:plasma membrane"/>
    <property type="evidence" value="ECO:0007669"/>
    <property type="project" value="InterPro"/>
</dbReference>
<evidence type="ECO:0000256" key="4">
    <source>
        <dbReference type="ARBA" id="ARBA00022741"/>
    </source>
</evidence>
<feature type="binding site" evidence="11 13">
    <location>
        <position position="665"/>
    </location>
    <ligand>
        <name>ATP</name>
        <dbReference type="ChEBI" id="CHEBI:30616"/>
    </ligand>
</feature>
<dbReference type="Gene3D" id="2.10.50.10">
    <property type="entry name" value="Tumor Necrosis Factor Receptor, subunit A, domain 2"/>
    <property type="match status" value="1"/>
</dbReference>
<dbReference type="Gene3D" id="1.10.150.50">
    <property type="entry name" value="Transcription Factor, Ets-1"/>
    <property type="match status" value="1"/>
</dbReference>
<dbReference type="InterPro" id="IPR008266">
    <property type="entry name" value="Tyr_kinase_AS"/>
</dbReference>
<dbReference type="Gene3D" id="3.30.200.20">
    <property type="entry name" value="Phosphorylase Kinase, domain 1"/>
    <property type="match status" value="1"/>
</dbReference>
<reference evidence="19 20" key="1">
    <citation type="journal article" date="2023" name="BMC Biol.">
        <title>The compact genome of the sponge Oopsacas minuta (Hexactinellida) is lacking key metazoan core genes.</title>
        <authorList>
            <person name="Santini S."/>
            <person name="Schenkelaars Q."/>
            <person name="Jourda C."/>
            <person name="Duchesne M."/>
            <person name="Belahbib H."/>
            <person name="Rocher C."/>
            <person name="Selva M."/>
            <person name="Riesgo A."/>
            <person name="Vervoort M."/>
            <person name="Leys S.P."/>
            <person name="Kodjabachian L."/>
            <person name="Le Bivic A."/>
            <person name="Borchiellini C."/>
            <person name="Claverie J.M."/>
            <person name="Renard E."/>
        </authorList>
    </citation>
    <scope>NUCLEOTIDE SEQUENCE [LARGE SCALE GENOMIC DNA]</scope>
    <source>
        <strain evidence="19">SPO-2</strain>
    </source>
</reference>
<dbReference type="FunFam" id="1.10.510.10:FF:000554">
    <property type="entry name" value="Predicted protein"/>
    <property type="match status" value="1"/>
</dbReference>
<organism evidence="19 20">
    <name type="scientific">Oopsacas minuta</name>
    <dbReference type="NCBI Taxonomy" id="111878"/>
    <lineage>
        <taxon>Eukaryota</taxon>
        <taxon>Metazoa</taxon>
        <taxon>Porifera</taxon>
        <taxon>Hexactinellida</taxon>
        <taxon>Hexasterophora</taxon>
        <taxon>Lyssacinosida</taxon>
        <taxon>Leucopsacidae</taxon>
        <taxon>Oopsacas</taxon>
    </lineage>
</organism>
<dbReference type="InterPro" id="IPR001660">
    <property type="entry name" value="SAM"/>
</dbReference>
<evidence type="ECO:0000256" key="9">
    <source>
        <dbReference type="ARBA" id="ARBA00023170"/>
    </source>
</evidence>
<keyword evidence="6 11" id="KW-0067">ATP-binding</keyword>
<keyword evidence="15" id="KW-0732">Signal</keyword>
<dbReference type="PROSITE" id="PS50011">
    <property type="entry name" value="PROTEIN_KINASE_DOM"/>
    <property type="match status" value="1"/>
</dbReference>
<sequence length="980" mass="110880">MILYKSIFYHLLLLTLTLYEEVYPECISKPNNTRYILDSLLYSNNIPGFLLLDVDTLMYNITYTDFGTMEQVSFMDSFQCRAVLSTLRCGPTYACCLSLGVPTTIDMIEENNWIVSDYYITDATIIDVQILCEEILGNEIPDCRNTSEIYFYESDNELIITSVILSQFTLARNTINTQTNDGIIHASFDNTKKGFYIGILNRGTCTQIATVQIYYLVCPAMIINQFHSVPDIPVPILSDEPTIIDFNCSVGSVRHQQAECYTNGSWKIPESVECVCKGGWSQVSNISCVACPENTYKPDVGNEGECMSCGEMSNTNGRIGSESCECDAGWYRSEEESVYMLCGRSPSIVRNLGLERVDNGGGGVSIVVSWNEPVDVWNRSVSYQLSLYLEREGSLELWWKSDVIENMTYELSESELETSSREYLLVVTSLNNLVVLSDVEKSVNVRFVSTFPEVLEESLSLNETISVVEWEYRLEGRMSNLSFELNYTSKGGVLRQVRVNGCSIVTTDVYRCSTGVVDLDTSMSVVITLIPLFPNITNGSLSQNFLIPTTTANLSDPPYVIVSIVIILLLLVVIVILGVLTAVYFCRRNRKYTPGYSTDERSYPMEKLYQDPSLYIDLNTAVRRFAKEINHEDLEIEKNIGEGEFAEVCKGILKKQDQRIVVAIKVLKSDANKKNKEDFFGEASIMGQFKHPNVIFLYGVTLAKPIVIVTPYIENGSLDDFVMKKELSMTAIQQVRICIGVACGMEYFTKIGFVHRDLAARNVLIDSDWTPKISDFGLSRETEENFYNVKSGGKIPVRWTAPEAIAYRKFNESSDMWSFGILMWEVTSFGRIPYAGIENYDVLGEVQAGYRLEKPDFCPDPLYSLMMSCWKSDANLRPTFTEIQYKLYSLIDNNFGQKRKNRASVFHAKTCSLEDWLDSIGFSRYIRHFQEGGYCYLAQLYSLTYEDLANLGIIPAGHRSKIMKSIAEMHKTMLQTVNPD</sequence>
<evidence type="ECO:0000259" key="16">
    <source>
        <dbReference type="PROSITE" id="PS50011"/>
    </source>
</evidence>
<dbReference type="PRINTS" id="PR00109">
    <property type="entry name" value="TYRKINASE"/>
</dbReference>
<dbReference type="Proteomes" id="UP001165289">
    <property type="component" value="Unassembled WGS sequence"/>
</dbReference>
<evidence type="ECO:0000256" key="7">
    <source>
        <dbReference type="ARBA" id="ARBA00023136"/>
    </source>
</evidence>
<dbReference type="PANTHER" id="PTHR46877">
    <property type="entry name" value="EPH RECEPTOR A5"/>
    <property type="match status" value="1"/>
</dbReference>
<feature type="disulfide bond" evidence="12">
    <location>
        <begin position="132"/>
        <end position="143"/>
    </location>
</feature>
<keyword evidence="3" id="KW-0677">Repeat</keyword>
<keyword evidence="4 11" id="KW-0547">Nucleotide-binding</keyword>
<dbReference type="SMART" id="SM00219">
    <property type="entry name" value="TyrKc"/>
    <property type="match status" value="1"/>
</dbReference>
<dbReference type="PIRSF" id="PIRSF000666">
    <property type="entry name" value="TyrPK_ephrin_receptor"/>
    <property type="match status" value="1"/>
</dbReference>
<evidence type="ECO:0000259" key="17">
    <source>
        <dbReference type="PROSITE" id="PS50105"/>
    </source>
</evidence>
<feature type="domain" description="SAM" evidence="17">
    <location>
        <begin position="908"/>
        <end position="972"/>
    </location>
</feature>
<keyword evidence="7 14" id="KW-0472">Membrane</keyword>
<evidence type="ECO:0000256" key="8">
    <source>
        <dbReference type="ARBA" id="ARBA00023137"/>
    </source>
</evidence>
<dbReference type="InterPro" id="IPR020635">
    <property type="entry name" value="Tyr_kinase_cat_dom"/>
</dbReference>
<feature type="transmembrane region" description="Helical" evidence="14">
    <location>
        <begin position="559"/>
        <end position="586"/>
    </location>
</feature>
<gene>
    <name evidence="19" type="ORF">LOD99_8112</name>
</gene>
<dbReference type="InterPro" id="IPR017441">
    <property type="entry name" value="Protein_kinase_ATP_BS"/>
</dbReference>
<keyword evidence="9 19" id="KW-0675">Receptor</keyword>
<evidence type="ECO:0000256" key="10">
    <source>
        <dbReference type="PIRSR" id="PIRSR000666-1"/>
    </source>
</evidence>
<evidence type="ECO:0000256" key="1">
    <source>
        <dbReference type="ARBA" id="ARBA00004479"/>
    </source>
</evidence>
<dbReference type="PROSITE" id="PS50105">
    <property type="entry name" value="SAM_DOMAIN"/>
    <property type="match status" value="1"/>
</dbReference>
<feature type="signal peptide" evidence="15">
    <location>
        <begin position="1"/>
        <end position="24"/>
    </location>
</feature>
<keyword evidence="12" id="KW-1015">Disulfide bond</keyword>
<name>A0AAV7JHY0_9METZ</name>
<evidence type="ECO:0000256" key="6">
    <source>
        <dbReference type="ARBA" id="ARBA00022840"/>
    </source>
</evidence>
<dbReference type="GO" id="GO:0005005">
    <property type="term" value="F:transmembrane-ephrin receptor activity"/>
    <property type="evidence" value="ECO:0007669"/>
    <property type="project" value="TreeGrafter"/>
</dbReference>
<dbReference type="InterPro" id="IPR001090">
    <property type="entry name" value="Ephrin_rcpt_lig-bd_dom"/>
</dbReference>
<keyword evidence="5" id="KW-0418">Kinase</keyword>
<dbReference type="SUPFAM" id="SSF47769">
    <property type="entry name" value="SAM/Pointed domain"/>
    <property type="match status" value="1"/>
</dbReference>
<dbReference type="AlphaFoldDB" id="A0AAV7JHY0"/>